<evidence type="ECO:0000313" key="2">
    <source>
        <dbReference type="EMBL" id="GBQ87943.1"/>
    </source>
</evidence>
<name>A0ABQ0Q294_9PROT</name>
<proteinExistence type="predicted"/>
<protein>
    <submittedName>
        <fullName evidence="2">Uncharacterized protein</fullName>
    </submittedName>
</protein>
<keyword evidence="1" id="KW-1133">Transmembrane helix</keyword>
<feature type="transmembrane region" description="Helical" evidence="1">
    <location>
        <begin position="251"/>
        <end position="271"/>
    </location>
</feature>
<feature type="transmembrane region" description="Helical" evidence="1">
    <location>
        <begin position="137"/>
        <end position="161"/>
    </location>
</feature>
<gene>
    <name evidence="2" type="ORF">AA0535_1409</name>
</gene>
<feature type="transmembrane region" description="Helical" evidence="1">
    <location>
        <begin position="173"/>
        <end position="191"/>
    </location>
</feature>
<keyword evidence="1" id="KW-0472">Membrane</keyword>
<accession>A0ABQ0Q294</accession>
<keyword evidence="1" id="KW-0812">Transmembrane</keyword>
<comment type="caution">
    <text evidence="2">The sequence shown here is derived from an EMBL/GenBank/DDBJ whole genome shotgun (WGS) entry which is preliminary data.</text>
</comment>
<evidence type="ECO:0000256" key="1">
    <source>
        <dbReference type="SAM" id="Phobius"/>
    </source>
</evidence>
<dbReference type="EMBL" id="BAPV01000010">
    <property type="protein sequence ID" value="GBQ87943.1"/>
    <property type="molecule type" value="Genomic_DNA"/>
</dbReference>
<feature type="transmembrane region" description="Helical" evidence="1">
    <location>
        <begin position="96"/>
        <end position="114"/>
    </location>
</feature>
<evidence type="ECO:0000313" key="3">
    <source>
        <dbReference type="Proteomes" id="UP001062776"/>
    </source>
</evidence>
<reference evidence="2" key="1">
    <citation type="submission" date="2013-04" db="EMBL/GenBank/DDBJ databases">
        <title>The genome sequencing project of 58 acetic acid bacteria.</title>
        <authorList>
            <person name="Okamoto-Kainuma A."/>
            <person name="Ishikawa M."/>
            <person name="Umino S."/>
            <person name="Koizumi Y."/>
            <person name="Shiwa Y."/>
            <person name="Yoshikawa H."/>
            <person name="Matsutani M."/>
            <person name="Matsushita K."/>
        </authorList>
    </citation>
    <scope>NUCLEOTIDE SEQUENCE</scope>
    <source>
        <strain evidence="2">NRIC 0535</strain>
    </source>
</reference>
<dbReference type="Proteomes" id="UP001062776">
    <property type="component" value="Unassembled WGS sequence"/>
</dbReference>
<keyword evidence="3" id="KW-1185">Reference proteome</keyword>
<dbReference type="RefSeq" id="WP_264815245.1">
    <property type="nucleotide sequence ID" value="NZ_BAPV01000010.1"/>
</dbReference>
<organism evidence="2 3">
    <name type="scientific">Asaia krungthepensis NRIC 0535</name>
    <dbReference type="NCBI Taxonomy" id="1307925"/>
    <lineage>
        <taxon>Bacteria</taxon>
        <taxon>Pseudomonadati</taxon>
        <taxon>Pseudomonadota</taxon>
        <taxon>Alphaproteobacteria</taxon>
        <taxon>Acetobacterales</taxon>
        <taxon>Acetobacteraceae</taxon>
        <taxon>Asaia</taxon>
    </lineage>
</organism>
<sequence length="302" mass="32614">MIAGFALTVVVMGLQLATLAFLAPFLTDLEAMVDAFCSGRAGPLPGWRWRQIRMGWHQRANIPPLSWMSLCATILPAFGIPLASTLSLFRFLSEPLACGVCLIFSCALVWAQALNDAPTRLLQLHLTDSLSHVGRDLLFLVPLLALTGTLITVGLPGAGALSDLLQQRLLQPAPALLGGLVFIAVALLLILNRRFLCQSWQERLIAGATGRHRSLLRFRHDFSAICWYLLVADLIWPDSVATASASIRHLLVLWCLAAPLKLACLVAVVTGWRGIRPLPSARLALVLSGAAILLVLAGRLAT</sequence>
<feature type="transmembrane region" description="Helical" evidence="1">
    <location>
        <begin position="65"/>
        <end position="89"/>
    </location>
</feature>
<feature type="transmembrane region" description="Helical" evidence="1">
    <location>
        <begin position="283"/>
        <end position="301"/>
    </location>
</feature>